<evidence type="ECO:0000256" key="2">
    <source>
        <dbReference type="ARBA" id="ARBA00009813"/>
    </source>
</evidence>
<dbReference type="AlphaFoldDB" id="T1C1M1"/>
<dbReference type="GO" id="GO:0016853">
    <property type="term" value="F:isomerase activity"/>
    <property type="evidence" value="ECO:0007669"/>
    <property type="project" value="UniProtKB-KW"/>
</dbReference>
<feature type="domain" description="Disulphide bond isomerase DsbC/G N-terminal" evidence="7">
    <location>
        <begin position="17"/>
        <end position="83"/>
    </location>
</feature>
<dbReference type="SUPFAM" id="SSF54423">
    <property type="entry name" value="DsbC/DsbG N-terminal domain-like"/>
    <property type="match status" value="1"/>
</dbReference>
<keyword evidence="4" id="KW-0574">Periplasm</keyword>
<sequence length="243" mass="25525">MRRFLAILIFLLPLAAVAATAPPAIMAAVRALDPAGHVDQITPGPVPGLTTVSIGRRLLVVSNSGRYVFDGQVFDLKTGTDLTVEHKNAWRLRLLSSIPVTTRITFAPAHPAFTVAVFTDVDCAYCRVLASHLGGYLADGIALQFIASPLSSRGTPTYTAAENVWCAVHPHKAFIKAYSGGVPAPTPRPCAVIVAHDSQVAHAMGLPGTPGLIGPHGAVLGGYLSPRDLLARLRMDAATEPSP</sequence>
<keyword evidence="9" id="KW-0413">Isomerase</keyword>
<comment type="subcellular location">
    <subcellularLocation>
        <location evidence="1">Periplasm</location>
    </subcellularLocation>
</comment>
<evidence type="ECO:0000256" key="3">
    <source>
        <dbReference type="ARBA" id="ARBA00022729"/>
    </source>
</evidence>
<name>T1C1M1_9ZZZZ</name>
<dbReference type="InterPro" id="IPR012336">
    <property type="entry name" value="Thioredoxin-like_fold"/>
</dbReference>
<keyword evidence="5" id="KW-1015">Disulfide bond</keyword>
<evidence type="ECO:0000256" key="1">
    <source>
        <dbReference type="ARBA" id="ARBA00004418"/>
    </source>
</evidence>
<evidence type="ECO:0000256" key="4">
    <source>
        <dbReference type="ARBA" id="ARBA00022764"/>
    </source>
</evidence>
<evidence type="ECO:0000313" key="9">
    <source>
        <dbReference type="EMBL" id="EQD75892.1"/>
    </source>
</evidence>
<dbReference type="Pfam" id="PF13098">
    <property type="entry name" value="Thioredoxin_2"/>
    <property type="match status" value="1"/>
</dbReference>
<evidence type="ECO:0000259" key="8">
    <source>
        <dbReference type="Pfam" id="PF13098"/>
    </source>
</evidence>
<gene>
    <name evidence="9" type="ORF">B1A_03628</name>
</gene>
<dbReference type="GO" id="GO:0042597">
    <property type="term" value="C:periplasmic space"/>
    <property type="evidence" value="ECO:0007669"/>
    <property type="project" value="UniProtKB-SubCell"/>
</dbReference>
<feature type="domain" description="Thioredoxin-like fold" evidence="8">
    <location>
        <begin position="114"/>
        <end position="233"/>
    </location>
</feature>
<dbReference type="InterPro" id="IPR033954">
    <property type="entry name" value="DiS-bond_Isoase_DsbC/G"/>
</dbReference>
<accession>T1C1M1</accession>
<dbReference type="Pfam" id="PF10411">
    <property type="entry name" value="DsbC_N"/>
    <property type="match status" value="1"/>
</dbReference>
<keyword evidence="3" id="KW-0732">Signal</keyword>
<evidence type="ECO:0000259" key="7">
    <source>
        <dbReference type="Pfam" id="PF10411"/>
    </source>
</evidence>
<reference evidence="9" key="1">
    <citation type="submission" date="2013-08" db="EMBL/GenBank/DDBJ databases">
        <authorList>
            <person name="Mendez C."/>
            <person name="Richter M."/>
            <person name="Ferrer M."/>
            <person name="Sanchez J."/>
        </authorList>
    </citation>
    <scope>NUCLEOTIDE SEQUENCE</scope>
</reference>
<protein>
    <submittedName>
        <fullName evidence="9">Disulfide isomerase</fullName>
    </submittedName>
</protein>
<dbReference type="InterPro" id="IPR036249">
    <property type="entry name" value="Thioredoxin-like_sf"/>
</dbReference>
<proteinExistence type="inferred from homology"/>
<dbReference type="PANTHER" id="PTHR35272:SF3">
    <property type="entry name" value="THIOL:DISULFIDE INTERCHANGE PROTEIN DSBC"/>
    <property type="match status" value="1"/>
</dbReference>
<dbReference type="Gene3D" id="3.10.450.70">
    <property type="entry name" value="Disulphide bond isomerase, DsbC/G, N-terminal"/>
    <property type="match status" value="1"/>
</dbReference>
<evidence type="ECO:0000256" key="6">
    <source>
        <dbReference type="ARBA" id="ARBA00023284"/>
    </source>
</evidence>
<comment type="caution">
    <text evidence="9">The sequence shown here is derived from an EMBL/GenBank/DDBJ whole genome shotgun (WGS) entry which is preliminary data.</text>
</comment>
<dbReference type="Gene3D" id="3.40.30.10">
    <property type="entry name" value="Glutaredoxin"/>
    <property type="match status" value="1"/>
</dbReference>
<comment type="similarity">
    <text evidence="2">Belongs to the thioredoxin family. DsbC subfamily.</text>
</comment>
<evidence type="ECO:0000256" key="5">
    <source>
        <dbReference type="ARBA" id="ARBA00023157"/>
    </source>
</evidence>
<organism evidence="9">
    <name type="scientific">mine drainage metagenome</name>
    <dbReference type="NCBI Taxonomy" id="410659"/>
    <lineage>
        <taxon>unclassified sequences</taxon>
        <taxon>metagenomes</taxon>
        <taxon>ecological metagenomes</taxon>
    </lineage>
</organism>
<dbReference type="CDD" id="cd03020">
    <property type="entry name" value="DsbA_DsbC_DsbG"/>
    <property type="match status" value="1"/>
</dbReference>
<dbReference type="PANTHER" id="PTHR35272">
    <property type="entry name" value="THIOL:DISULFIDE INTERCHANGE PROTEIN DSBC-RELATED"/>
    <property type="match status" value="1"/>
</dbReference>
<dbReference type="InterPro" id="IPR009094">
    <property type="entry name" value="DiS-bond_isomerase_DsbC/G_N_sf"/>
</dbReference>
<reference evidence="9" key="2">
    <citation type="journal article" date="2014" name="ISME J.">
        <title>Microbial stratification in low pH oxic and suboxic macroscopic growths along an acid mine drainage.</title>
        <authorList>
            <person name="Mendez-Garcia C."/>
            <person name="Mesa V."/>
            <person name="Sprenger R.R."/>
            <person name="Richter M."/>
            <person name="Diez M.S."/>
            <person name="Solano J."/>
            <person name="Bargiela R."/>
            <person name="Golyshina O.V."/>
            <person name="Manteca A."/>
            <person name="Ramos J.L."/>
            <person name="Gallego J.R."/>
            <person name="Llorente I."/>
            <person name="Martins Dos Santos V.A."/>
            <person name="Jensen O.N."/>
            <person name="Pelaez A.I."/>
            <person name="Sanchez J."/>
            <person name="Ferrer M."/>
        </authorList>
    </citation>
    <scope>NUCLEOTIDE SEQUENCE</scope>
</reference>
<dbReference type="InterPro" id="IPR051470">
    <property type="entry name" value="Thiol:disulfide_interchange"/>
</dbReference>
<dbReference type="EMBL" id="AUZX01002656">
    <property type="protein sequence ID" value="EQD75892.1"/>
    <property type="molecule type" value="Genomic_DNA"/>
</dbReference>
<dbReference type="InterPro" id="IPR018950">
    <property type="entry name" value="DiS-bond_isomerase_DsbC/G_N"/>
</dbReference>
<keyword evidence="6" id="KW-0676">Redox-active center</keyword>
<dbReference type="SUPFAM" id="SSF52833">
    <property type="entry name" value="Thioredoxin-like"/>
    <property type="match status" value="1"/>
</dbReference>